<dbReference type="GO" id="GO:0005886">
    <property type="term" value="C:plasma membrane"/>
    <property type="evidence" value="ECO:0007669"/>
    <property type="project" value="UniProtKB-SubCell"/>
</dbReference>
<dbReference type="Pfam" id="PF12019">
    <property type="entry name" value="GspH"/>
    <property type="match status" value="1"/>
</dbReference>
<dbReference type="InterPro" id="IPR045584">
    <property type="entry name" value="Pilin-like"/>
</dbReference>
<comment type="subcellular location">
    <subcellularLocation>
        <location evidence="1">Cell inner membrane</location>
        <topology evidence="1">Single-pass membrane protein</topology>
    </subcellularLocation>
</comment>
<accession>A0A956NAU1</accession>
<dbReference type="GO" id="GO:0015628">
    <property type="term" value="P:protein secretion by the type II secretion system"/>
    <property type="evidence" value="ECO:0007669"/>
    <property type="project" value="InterPro"/>
</dbReference>
<proteinExistence type="predicted"/>
<evidence type="ECO:0000256" key="6">
    <source>
        <dbReference type="ARBA" id="ARBA00022989"/>
    </source>
</evidence>
<dbReference type="SUPFAM" id="SSF54523">
    <property type="entry name" value="Pili subunits"/>
    <property type="match status" value="1"/>
</dbReference>
<comment type="caution">
    <text evidence="10">The sequence shown here is derived from an EMBL/GenBank/DDBJ whole genome shotgun (WGS) entry which is preliminary data.</text>
</comment>
<evidence type="ECO:0000256" key="3">
    <source>
        <dbReference type="ARBA" id="ARBA00022481"/>
    </source>
</evidence>
<reference evidence="10" key="2">
    <citation type="journal article" date="2021" name="Microbiome">
        <title>Successional dynamics and alternative stable states in a saline activated sludge microbial community over 9 years.</title>
        <authorList>
            <person name="Wang Y."/>
            <person name="Ye J."/>
            <person name="Ju F."/>
            <person name="Liu L."/>
            <person name="Boyd J.A."/>
            <person name="Deng Y."/>
            <person name="Parks D.H."/>
            <person name="Jiang X."/>
            <person name="Yin X."/>
            <person name="Woodcroft B.J."/>
            <person name="Tyson G.W."/>
            <person name="Hugenholtz P."/>
            <person name="Polz M.F."/>
            <person name="Zhang T."/>
        </authorList>
    </citation>
    <scope>NUCLEOTIDE SEQUENCE</scope>
    <source>
        <strain evidence="10">HKST-UBA02</strain>
    </source>
</reference>
<keyword evidence="4" id="KW-0997">Cell inner membrane</keyword>
<gene>
    <name evidence="10" type="ORF">KDA27_08135</name>
</gene>
<dbReference type="GO" id="GO:0015627">
    <property type="term" value="C:type II protein secretion system complex"/>
    <property type="evidence" value="ECO:0007669"/>
    <property type="project" value="InterPro"/>
</dbReference>
<dbReference type="NCBIfam" id="TIGR02532">
    <property type="entry name" value="IV_pilin_GFxxxE"/>
    <property type="match status" value="1"/>
</dbReference>
<dbReference type="Pfam" id="PF07963">
    <property type="entry name" value="N_methyl"/>
    <property type="match status" value="1"/>
</dbReference>
<evidence type="ECO:0000313" key="11">
    <source>
        <dbReference type="Proteomes" id="UP000739538"/>
    </source>
</evidence>
<sequence>MSTQVKGGSRAGFNLVELMVTLVIIGIVVAAAVPNFTERNERYRVEGQAKELGIRIQLARQRAVAERTPYRMNIDTGDRAYYFEKQDTDSTWVMSPDMVYEIEGVYDMDLTIGGQQSETIVRFETRGTIQDEDSPVEVTFVSANQDTATLSVVRTGRGIVTLSN</sequence>
<evidence type="ECO:0000256" key="8">
    <source>
        <dbReference type="SAM" id="Phobius"/>
    </source>
</evidence>
<keyword evidence="5 8" id="KW-0812">Transmembrane</keyword>
<organism evidence="10 11">
    <name type="scientific">Eiseniibacteriota bacterium</name>
    <dbReference type="NCBI Taxonomy" id="2212470"/>
    <lineage>
        <taxon>Bacteria</taxon>
        <taxon>Candidatus Eiseniibacteriota</taxon>
    </lineage>
</organism>
<dbReference type="EMBL" id="JAGQHS010000031">
    <property type="protein sequence ID" value="MCA9755754.1"/>
    <property type="molecule type" value="Genomic_DNA"/>
</dbReference>
<feature type="transmembrane region" description="Helical" evidence="8">
    <location>
        <begin position="12"/>
        <end position="33"/>
    </location>
</feature>
<dbReference type="Gene3D" id="3.30.700.10">
    <property type="entry name" value="Glycoprotein, Type 4 Pilin"/>
    <property type="match status" value="1"/>
</dbReference>
<keyword evidence="2" id="KW-1003">Cell membrane</keyword>
<evidence type="ECO:0000259" key="9">
    <source>
        <dbReference type="Pfam" id="PF12019"/>
    </source>
</evidence>
<evidence type="ECO:0000256" key="1">
    <source>
        <dbReference type="ARBA" id="ARBA00004377"/>
    </source>
</evidence>
<keyword evidence="3" id="KW-0488">Methylation</keyword>
<evidence type="ECO:0000256" key="4">
    <source>
        <dbReference type="ARBA" id="ARBA00022519"/>
    </source>
</evidence>
<protein>
    <submittedName>
        <fullName evidence="10">GspH/FimT family pseudopilin</fullName>
    </submittedName>
</protein>
<keyword evidence="6 8" id="KW-1133">Transmembrane helix</keyword>
<dbReference type="Proteomes" id="UP000739538">
    <property type="component" value="Unassembled WGS sequence"/>
</dbReference>
<name>A0A956NAU1_UNCEI</name>
<evidence type="ECO:0000313" key="10">
    <source>
        <dbReference type="EMBL" id="MCA9755754.1"/>
    </source>
</evidence>
<keyword evidence="7 8" id="KW-0472">Membrane</keyword>
<dbReference type="InterPro" id="IPR022346">
    <property type="entry name" value="T2SS_GspH"/>
</dbReference>
<evidence type="ECO:0000256" key="2">
    <source>
        <dbReference type="ARBA" id="ARBA00022475"/>
    </source>
</evidence>
<evidence type="ECO:0000256" key="7">
    <source>
        <dbReference type="ARBA" id="ARBA00023136"/>
    </source>
</evidence>
<dbReference type="InterPro" id="IPR012902">
    <property type="entry name" value="N_methyl_site"/>
</dbReference>
<evidence type="ECO:0000256" key="5">
    <source>
        <dbReference type="ARBA" id="ARBA00022692"/>
    </source>
</evidence>
<feature type="domain" description="General secretion pathway GspH" evidence="9">
    <location>
        <begin position="49"/>
        <end position="156"/>
    </location>
</feature>
<reference evidence="10" key="1">
    <citation type="submission" date="2020-04" db="EMBL/GenBank/DDBJ databases">
        <authorList>
            <person name="Zhang T."/>
        </authorList>
    </citation>
    <scope>NUCLEOTIDE SEQUENCE</scope>
    <source>
        <strain evidence="10">HKST-UBA02</strain>
    </source>
</reference>
<dbReference type="AlphaFoldDB" id="A0A956NAU1"/>